<evidence type="ECO:0000313" key="3">
    <source>
        <dbReference type="EMBL" id="CAL6013900.1"/>
    </source>
</evidence>
<dbReference type="AlphaFoldDB" id="A0AA86U834"/>
<sequence>MQHQTDLQKEFDRYQTEINKLKNKQTKQFEITKQLEANGKEQAARILHLENENQSLQNTLNVMKEQIEALNIQEYKQLIDKQKMQLEDNNKYITQLKEEIEIVNINNLQDKQIEKVLNLLKKVTE</sequence>
<evidence type="ECO:0000313" key="4">
    <source>
        <dbReference type="Proteomes" id="UP001642409"/>
    </source>
</evidence>
<evidence type="ECO:0000256" key="1">
    <source>
        <dbReference type="SAM" id="Coils"/>
    </source>
</evidence>
<dbReference type="EMBL" id="CAXDID020000069">
    <property type="protein sequence ID" value="CAL6013900.1"/>
    <property type="molecule type" value="Genomic_DNA"/>
</dbReference>
<feature type="coiled-coil region" evidence="1">
    <location>
        <begin position="4"/>
        <end position="99"/>
    </location>
</feature>
<protein>
    <submittedName>
        <fullName evidence="3">Hypothetical_protein</fullName>
    </submittedName>
</protein>
<name>A0AA86U834_9EUKA</name>
<dbReference type="EMBL" id="CATOUU010000703">
    <property type="protein sequence ID" value="CAI9942641.1"/>
    <property type="molecule type" value="Genomic_DNA"/>
</dbReference>
<keyword evidence="1" id="KW-0175">Coiled coil</keyword>
<proteinExistence type="predicted"/>
<organism evidence="2">
    <name type="scientific">Hexamita inflata</name>
    <dbReference type="NCBI Taxonomy" id="28002"/>
    <lineage>
        <taxon>Eukaryota</taxon>
        <taxon>Metamonada</taxon>
        <taxon>Diplomonadida</taxon>
        <taxon>Hexamitidae</taxon>
        <taxon>Hexamitinae</taxon>
        <taxon>Hexamita</taxon>
    </lineage>
</organism>
<gene>
    <name evidence="3" type="ORF">HINF_LOCUS24012</name>
    <name evidence="2" type="ORF">HINF_LOCUS30286</name>
</gene>
<keyword evidence="4" id="KW-1185">Reference proteome</keyword>
<accession>A0AA86U834</accession>
<evidence type="ECO:0000313" key="2">
    <source>
        <dbReference type="EMBL" id="CAI9942641.1"/>
    </source>
</evidence>
<dbReference type="Proteomes" id="UP001642409">
    <property type="component" value="Unassembled WGS sequence"/>
</dbReference>
<reference evidence="3 4" key="2">
    <citation type="submission" date="2024-07" db="EMBL/GenBank/DDBJ databases">
        <authorList>
            <person name="Akdeniz Z."/>
        </authorList>
    </citation>
    <scope>NUCLEOTIDE SEQUENCE [LARGE SCALE GENOMIC DNA]</scope>
</reference>
<reference evidence="2" key="1">
    <citation type="submission" date="2023-06" db="EMBL/GenBank/DDBJ databases">
        <authorList>
            <person name="Kurt Z."/>
        </authorList>
    </citation>
    <scope>NUCLEOTIDE SEQUENCE</scope>
</reference>
<comment type="caution">
    <text evidence="2">The sequence shown here is derived from an EMBL/GenBank/DDBJ whole genome shotgun (WGS) entry which is preliminary data.</text>
</comment>